<evidence type="ECO:0000313" key="3">
    <source>
        <dbReference type="Proteomes" id="UP001595685"/>
    </source>
</evidence>
<accession>A0ABV7WI45</accession>
<name>A0ABV7WI45_9MICO</name>
<evidence type="ECO:0000256" key="1">
    <source>
        <dbReference type="SAM" id="Phobius"/>
    </source>
</evidence>
<comment type="caution">
    <text evidence="2">The sequence shown here is derived from an EMBL/GenBank/DDBJ whole genome shotgun (WGS) entry which is preliminary data.</text>
</comment>
<keyword evidence="1" id="KW-0812">Transmembrane</keyword>
<keyword evidence="1" id="KW-0472">Membrane</keyword>
<keyword evidence="1" id="KW-1133">Transmembrane helix</keyword>
<dbReference type="Proteomes" id="UP001595685">
    <property type="component" value="Unassembled WGS sequence"/>
</dbReference>
<feature type="transmembrane region" description="Helical" evidence="1">
    <location>
        <begin position="91"/>
        <end position="111"/>
    </location>
</feature>
<proteinExistence type="predicted"/>
<dbReference type="EMBL" id="JBHRWW010000004">
    <property type="protein sequence ID" value="MFC3688198.1"/>
    <property type="molecule type" value="Genomic_DNA"/>
</dbReference>
<feature type="transmembrane region" description="Helical" evidence="1">
    <location>
        <begin position="21"/>
        <end position="42"/>
    </location>
</feature>
<evidence type="ECO:0000313" key="2">
    <source>
        <dbReference type="EMBL" id="MFC3688198.1"/>
    </source>
</evidence>
<gene>
    <name evidence="2" type="ORF">ACFOLH_07575</name>
</gene>
<keyword evidence="3" id="KW-1185">Reference proteome</keyword>
<protein>
    <submittedName>
        <fullName evidence="2">Uncharacterized protein</fullName>
    </submittedName>
</protein>
<feature type="transmembrane region" description="Helical" evidence="1">
    <location>
        <begin position="62"/>
        <end position="84"/>
    </location>
</feature>
<organism evidence="2 3">
    <name type="scientific">Aquipuribacter hungaricus</name>
    <dbReference type="NCBI Taxonomy" id="545624"/>
    <lineage>
        <taxon>Bacteria</taxon>
        <taxon>Bacillati</taxon>
        <taxon>Actinomycetota</taxon>
        <taxon>Actinomycetes</taxon>
        <taxon>Micrococcales</taxon>
        <taxon>Intrasporangiaceae</taxon>
        <taxon>Aquipuribacter</taxon>
    </lineage>
</organism>
<reference evidence="3" key="1">
    <citation type="journal article" date="2019" name="Int. J. Syst. Evol. Microbiol.">
        <title>The Global Catalogue of Microorganisms (GCM) 10K type strain sequencing project: providing services to taxonomists for standard genome sequencing and annotation.</title>
        <authorList>
            <consortium name="The Broad Institute Genomics Platform"/>
            <consortium name="The Broad Institute Genome Sequencing Center for Infectious Disease"/>
            <person name="Wu L."/>
            <person name="Ma J."/>
        </authorList>
    </citation>
    <scope>NUCLEOTIDE SEQUENCE [LARGE SCALE GENOMIC DNA]</scope>
    <source>
        <strain evidence="3">NCAIM B.02333</strain>
    </source>
</reference>
<dbReference type="RefSeq" id="WP_340290031.1">
    <property type="nucleotide sequence ID" value="NZ_JBBEOI010000014.1"/>
</dbReference>
<sequence>MDAAAPASSSPPGTRRWARALLWLPAVVWFVGTPLLVLHHLGQSLTFFGEQLSPQEVAAARVTLVWAAVCSAGAPVAGLALAGLARSSRALRLYGVAVVLGCMPGLFWAALVDHRTPTPVERVTTCQEHSGGDTRCPGG</sequence>